<dbReference type="Proteomes" id="UP000177053">
    <property type="component" value="Unassembled WGS sequence"/>
</dbReference>
<proteinExistence type="predicted"/>
<reference evidence="1 2" key="1">
    <citation type="journal article" date="2016" name="Nat. Commun.">
        <title>Thousands of microbial genomes shed light on interconnected biogeochemical processes in an aquifer system.</title>
        <authorList>
            <person name="Anantharaman K."/>
            <person name="Brown C.T."/>
            <person name="Hug L.A."/>
            <person name="Sharon I."/>
            <person name="Castelle C.J."/>
            <person name="Probst A.J."/>
            <person name="Thomas B.C."/>
            <person name="Singh A."/>
            <person name="Wilkins M.J."/>
            <person name="Karaoz U."/>
            <person name="Brodie E.L."/>
            <person name="Williams K.H."/>
            <person name="Hubbard S.S."/>
            <person name="Banfield J.F."/>
        </authorList>
    </citation>
    <scope>NUCLEOTIDE SEQUENCE [LARGE SCALE GENOMIC DNA]</scope>
</reference>
<name>A0A1F7XA77_9BACT</name>
<dbReference type="EMBL" id="MGFS01000007">
    <property type="protein sequence ID" value="OGM11936.1"/>
    <property type="molecule type" value="Genomic_DNA"/>
</dbReference>
<dbReference type="AlphaFoldDB" id="A0A1F7XA77"/>
<gene>
    <name evidence="1" type="ORF">A2Z22_01745</name>
</gene>
<sequence>MPEEDSNDQSIPRETSTQEKIALLKEILPLLDNSQNLILSGSLSLKISSLIEEGAVTIGTDDLRKINDIDIATTDWKTDEIKQIAKEYSKHTGFPVEVSPVVQNCVYPSSGVRELAVAQALITIEGRTKQATYSVNYTTPEFLLLSLADQDVSEKTPADKYRHKLERIQNHPGFSKEKFSTLALNELAVRYAMNESTFNIWRGMLLESTGDVDLEEEFENVSSLVDRAVFFNLVKTPNDLNNLGYSEVRRIPQLEKFLREMEEGE</sequence>
<protein>
    <submittedName>
        <fullName evidence="1">Uncharacterized protein</fullName>
    </submittedName>
</protein>
<evidence type="ECO:0000313" key="2">
    <source>
        <dbReference type="Proteomes" id="UP000177053"/>
    </source>
</evidence>
<organism evidence="1 2">
    <name type="scientific">Candidatus Woesebacteria bacterium RBG_16_34_12</name>
    <dbReference type="NCBI Taxonomy" id="1802480"/>
    <lineage>
        <taxon>Bacteria</taxon>
        <taxon>Candidatus Woeseibacteriota</taxon>
    </lineage>
</organism>
<accession>A0A1F7XA77</accession>
<evidence type="ECO:0000313" key="1">
    <source>
        <dbReference type="EMBL" id="OGM11936.1"/>
    </source>
</evidence>
<comment type="caution">
    <text evidence="1">The sequence shown here is derived from an EMBL/GenBank/DDBJ whole genome shotgun (WGS) entry which is preliminary data.</text>
</comment>